<accession>A0A1C3ZIR4</accession>
<evidence type="ECO:0000256" key="3">
    <source>
        <dbReference type="ARBA" id="ARBA00023098"/>
    </source>
</evidence>
<dbReference type="InterPro" id="IPR050301">
    <property type="entry name" value="NTE"/>
</dbReference>
<dbReference type="EMBL" id="FMAU01000001">
    <property type="protein sequence ID" value="SCB82162.1"/>
    <property type="molecule type" value="Genomic_DNA"/>
</dbReference>
<dbReference type="InterPro" id="IPR037483">
    <property type="entry name" value="YjjU-like"/>
</dbReference>
<feature type="short sequence motif" description="DGA/G" evidence="4">
    <location>
        <begin position="162"/>
        <end position="164"/>
    </location>
</feature>
<protein>
    <submittedName>
        <fullName evidence="6">Predicted phospholipase, patatin/cPLA2 family</fullName>
    </submittedName>
</protein>
<evidence type="ECO:0000256" key="2">
    <source>
        <dbReference type="ARBA" id="ARBA00022963"/>
    </source>
</evidence>
<feature type="active site" description="Proton acceptor" evidence="4">
    <location>
        <position position="162"/>
    </location>
</feature>
<dbReference type="GO" id="GO:0016787">
    <property type="term" value="F:hydrolase activity"/>
    <property type="evidence" value="ECO:0007669"/>
    <property type="project" value="UniProtKB-UniRule"/>
</dbReference>
<dbReference type="AlphaFoldDB" id="A0A1C3ZIR4"/>
<dbReference type="GO" id="GO:0016042">
    <property type="term" value="P:lipid catabolic process"/>
    <property type="evidence" value="ECO:0007669"/>
    <property type="project" value="UniProtKB-UniRule"/>
</dbReference>
<dbReference type="CDD" id="cd07208">
    <property type="entry name" value="Pat_hypo_Ecoli_yjju_like"/>
    <property type="match status" value="1"/>
</dbReference>
<dbReference type="Gene3D" id="3.40.1090.10">
    <property type="entry name" value="Cytosolic phospholipase A2 catalytic domain"/>
    <property type="match status" value="2"/>
</dbReference>
<evidence type="ECO:0000256" key="4">
    <source>
        <dbReference type="PROSITE-ProRule" id="PRU01161"/>
    </source>
</evidence>
<evidence type="ECO:0000313" key="6">
    <source>
        <dbReference type="EMBL" id="SCB82162.1"/>
    </source>
</evidence>
<dbReference type="InterPro" id="IPR016035">
    <property type="entry name" value="Acyl_Trfase/lysoPLipase"/>
</dbReference>
<keyword evidence="3 4" id="KW-0443">Lipid metabolism</keyword>
<keyword evidence="1 4" id="KW-0378">Hydrolase</keyword>
<proteinExistence type="predicted"/>
<evidence type="ECO:0000259" key="5">
    <source>
        <dbReference type="PROSITE" id="PS51635"/>
    </source>
</evidence>
<name>A0A1C3ZIR4_9BACI</name>
<dbReference type="SUPFAM" id="SSF52151">
    <property type="entry name" value="FabD/lysophospholipase-like"/>
    <property type="match status" value="1"/>
</dbReference>
<evidence type="ECO:0000313" key="7">
    <source>
        <dbReference type="Proteomes" id="UP000181997"/>
    </source>
</evidence>
<gene>
    <name evidence="6" type="ORF">GA0061094_0736</name>
</gene>
<dbReference type="PANTHER" id="PTHR14226">
    <property type="entry name" value="NEUROPATHY TARGET ESTERASE/SWISS CHEESE D.MELANOGASTER"/>
    <property type="match status" value="1"/>
</dbReference>
<feature type="short sequence motif" description="GXSXG" evidence="4">
    <location>
        <begin position="39"/>
        <end position="43"/>
    </location>
</feature>
<reference evidence="7" key="1">
    <citation type="submission" date="2016-08" db="EMBL/GenBank/DDBJ databases">
        <authorList>
            <person name="Varghese N."/>
            <person name="Submissions Spin"/>
        </authorList>
    </citation>
    <scope>NUCLEOTIDE SEQUENCE [LARGE SCALE GENOMIC DNA]</scope>
    <source>
        <strain evidence="7">SGD-1123</strain>
    </source>
</reference>
<dbReference type="PROSITE" id="PS51635">
    <property type="entry name" value="PNPLA"/>
    <property type="match status" value="1"/>
</dbReference>
<feature type="domain" description="PNPLA" evidence="5">
    <location>
        <begin position="8"/>
        <end position="175"/>
    </location>
</feature>
<feature type="short sequence motif" description="GXGXXG" evidence="4">
    <location>
        <begin position="12"/>
        <end position="17"/>
    </location>
</feature>
<dbReference type="InterPro" id="IPR045943">
    <property type="entry name" value="DUF6363"/>
</dbReference>
<keyword evidence="2 4" id="KW-0442">Lipid degradation</keyword>
<dbReference type="Pfam" id="PF01734">
    <property type="entry name" value="Patatin"/>
    <property type="match status" value="1"/>
</dbReference>
<feature type="active site" description="Nucleophile" evidence="4">
    <location>
        <position position="41"/>
    </location>
</feature>
<keyword evidence="7" id="KW-1185">Reference proteome</keyword>
<evidence type="ECO:0000256" key="1">
    <source>
        <dbReference type="ARBA" id="ARBA00022801"/>
    </source>
</evidence>
<organism evidence="6 7">
    <name type="scientific">[Bacillus] enclensis</name>
    <dbReference type="NCBI Taxonomy" id="1402860"/>
    <lineage>
        <taxon>Bacteria</taxon>
        <taxon>Bacillati</taxon>
        <taxon>Bacillota</taxon>
        <taxon>Bacilli</taxon>
        <taxon>Bacillales</taxon>
        <taxon>Bacillaceae</taxon>
        <taxon>Rossellomorea</taxon>
    </lineage>
</organism>
<dbReference type="Proteomes" id="UP000181997">
    <property type="component" value="Unassembled WGS sequence"/>
</dbReference>
<dbReference type="Pfam" id="PF19890">
    <property type="entry name" value="DUF6363"/>
    <property type="match status" value="1"/>
</dbReference>
<dbReference type="PANTHER" id="PTHR14226:SF25">
    <property type="entry name" value="PHOSPHOESTERASE"/>
    <property type="match status" value="1"/>
</dbReference>
<dbReference type="InterPro" id="IPR002641">
    <property type="entry name" value="PNPLA_dom"/>
</dbReference>
<sequence length="293" mass="33632">MMIDQTGLVLEGGGMRGIYTAGVLEYFLENDLHFPYVTGVSAGACNAASYISRQAGRNKKVNIGFIRDPRYLSWKNYWKTGELFGMDYVFDEIPNKLVPYDYKAFQSSETEFVIGTTDCHSGEPRYFSRNDYGEDILTIIRASSSLPFFAPVVEYGGHHLLDGGISDPIPIHKAEEDGFKKNIVVLTRNKGYYKKPSRFSFFIKRKYPHYPELHKTLMNRYLVYNQTVKELEEKEKEGKVLIIQPRLPLKVSRIEKDPNKLDELYEQGYEDAKNKHSEILKWAEIAPAEATPS</sequence>